<gene>
    <name evidence="8" type="ORF">DFR56_12238</name>
</gene>
<dbReference type="RefSeq" id="WP_110397373.1">
    <property type="nucleotide sequence ID" value="NZ_JADIJL010000032.1"/>
</dbReference>
<feature type="domain" description="FAD/NAD(P)-binding" evidence="7">
    <location>
        <begin position="6"/>
        <end position="302"/>
    </location>
</feature>
<dbReference type="PANTHER" id="PTHR48105">
    <property type="entry name" value="THIOREDOXIN REDUCTASE 1-RELATED-RELATED"/>
    <property type="match status" value="1"/>
</dbReference>
<keyword evidence="5 6" id="KW-0560">Oxidoreductase</keyword>
<keyword evidence="4 6" id="KW-0521">NADP</keyword>
<dbReference type="EMBL" id="QJJQ01000022">
    <property type="protein sequence ID" value="PXW81428.1"/>
    <property type="molecule type" value="Genomic_DNA"/>
</dbReference>
<evidence type="ECO:0000256" key="4">
    <source>
        <dbReference type="ARBA" id="ARBA00022857"/>
    </source>
</evidence>
<organism evidence="8 9">
    <name type="scientific">Pseudogracilibacillus auburnensis</name>
    <dbReference type="NCBI Taxonomy" id="1494959"/>
    <lineage>
        <taxon>Bacteria</taxon>
        <taxon>Bacillati</taxon>
        <taxon>Bacillota</taxon>
        <taxon>Bacilli</taxon>
        <taxon>Bacillales</taxon>
        <taxon>Bacillaceae</taxon>
        <taxon>Pseudogracilibacillus</taxon>
    </lineage>
</organism>
<feature type="binding site" evidence="6">
    <location>
        <position position="48"/>
    </location>
    <ligand>
        <name>FAD</name>
        <dbReference type="ChEBI" id="CHEBI:57692"/>
    </ligand>
</feature>
<dbReference type="OrthoDB" id="9806179at2"/>
<keyword evidence="3 6" id="KW-0274">FAD</keyword>
<feature type="binding site" evidence="6">
    <location>
        <position position="88"/>
    </location>
    <ligand>
        <name>FAD</name>
        <dbReference type="ChEBI" id="CHEBI:57692"/>
    </ligand>
</feature>
<evidence type="ECO:0000256" key="6">
    <source>
        <dbReference type="HAMAP-Rule" id="MF_01685"/>
    </source>
</evidence>
<dbReference type="HAMAP" id="MF_01685">
    <property type="entry name" value="FENR2"/>
    <property type="match status" value="1"/>
</dbReference>
<dbReference type="AlphaFoldDB" id="A0A2V3VKY6"/>
<dbReference type="Proteomes" id="UP000247978">
    <property type="component" value="Unassembled WGS sequence"/>
</dbReference>
<evidence type="ECO:0000313" key="8">
    <source>
        <dbReference type="EMBL" id="PXW81428.1"/>
    </source>
</evidence>
<comment type="cofactor">
    <cofactor evidence="6">
        <name>FAD</name>
        <dbReference type="ChEBI" id="CHEBI:57692"/>
    </cofactor>
    <text evidence="6">Binds 1 FAD per subunit.</text>
</comment>
<protein>
    <recommendedName>
        <fullName evidence="6">Ferredoxin--NADP reductase</fullName>
        <shortName evidence="6">FNR</shortName>
        <shortName evidence="6">Fd-NADP(+) reductase</shortName>
        <ecNumber evidence="6">1.18.1.2</ecNumber>
    </recommendedName>
</protein>
<dbReference type="SUPFAM" id="SSF51905">
    <property type="entry name" value="FAD/NAD(P)-binding domain"/>
    <property type="match status" value="1"/>
</dbReference>
<keyword evidence="2 6" id="KW-0285">Flavoprotein</keyword>
<comment type="similarity">
    <text evidence="6">Belongs to the ferredoxin--NADP reductase type 2 family.</text>
</comment>
<dbReference type="GO" id="GO:0050661">
    <property type="term" value="F:NADP binding"/>
    <property type="evidence" value="ECO:0007669"/>
    <property type="project" value="UniProtKB-UniRule"/>
</dbReference>
<comment type="subunit">
    <text evidence="1 6">Homodimer.</text>
</comment>
<evidence type="ECO:0000256" key="1">
    <source>
        <dbReference type="ARBA" id="ARBA00011738"/>
    </source>
</evidence>
<feature type="binding site" evidence="6">
    <location>
        <position position="284"/>
    </location>
    <ligand>
        <name>FAD</name>
        <dbReference type="ChEBI" id="CHEBI:57692"/>
    </ligand>
</feature>
<evidence type="ECO:0000313" key="9">
    <source>
        <dbReference type="Proteomes" id="UP000247978"/>
    </source>
</evidence>
<dbReference type="InterPro" id="IPR022890">
    <property type="entry name" value="Fd--NADP_Rdtase_type_2"/>
</dbReference>
<proteinExistence type="inferred from homology"/>
<dbReference type="Gene3D" id="3.50.50.60">
    <property type="entry name" value="FAD/NAD(P)-binding domain"/>
    <property type="match status" value="2"/>
</dbReference>
<evidence type="ECO:0000259" key="7">
    <source>
        <dbReference type="Pfam" id="PF07992"/>
    </source>
</evidence>
<keyword evidence="9" id="KW-1185">Reference proteome</keyword>
<dbReference type="InterPro" id="IPR023753">
    <property type="entry name" value="FAD/NAD-binding_dom"/>
</dbReference>
<comment type="caution">
    <text evidence="6">Lacks conserved residue(s) required for the propagation of feature annotation.</text>
</comment>
<dbReference type="GO" id="GO:0050660">
    <property type="term" value="F:flavin adenine dinucleotide binding"/>
    <property type="evidence" value="ECO:0007669"/>
    <property type="project" value="UniProtKB-UniRule"/>
</dbReference>
<feature type="binding site" evidence="6">
    <location>
        <position position="325"/>
    </location>
    <ligand>
        <name>FAD</name>
        <dbReference type="ChEBI" id="CHEBI:57692"/>
    </ligand>
</feature>
<accession>A0A2V3VKY6</accession>
<sequence>MTEKIYDITIIGAGPAGLFTAFYGGMRQASVKLIESLPHTGGQLTALYPEKYIYDVAGFPKIRAQELVNNLEKQLDIFDSTICLGETIETVEKLADGTFKLTAQNKEVHYSKVIIITAGNGAFEPRRLNINNCEKFEDTNLHYYVKDMSQYKDQHVVILGGGDSAVDWALMLEPIAKKVTLVHRRDEFRAHEHSIEQLKQSSVNILTPYVPTDIEGDDQIERLVLQETRGENIMKIDVDAVICNYGFISRLGPIANWGLEIERNSIVVNSKMETTIPGIYAVGDINTFDGKVKLIATGFGEGPTAVNNAMQFIDPKARIQPRHSTSMF</sequence>
<evidence type="ECO:0000256" key="5">
    <source>
        <dbReference type="ARBA" id="ARBA00023002"/>
    </source>
</evidence>
<dbReference type="PRINTS" id="PR00368">
    <property type="entry name" value="FADPNR"/>
</dbReference>
<dbReference type="PRINTS" id="PR00469">
    <property type="entry name" value="PNDRDTASEII"/>
</dbReference>
<evidence type="ECO:0000256" key="3">
    <source>
        <dbReference type="ARBA" id="ARBA00022827"/>
    </source>
</evidence>
<feature type="binding site" evidence="6">
    <location>
        <position position="43"/>
    </location>
    <ligand>
        <name>FAD</name>
        <dbReference type="ChEBI" id="CHEBI:57692"/>
    </ligand>
</feature>
<reference evidence="8 9" key="1">
    <citation type="submission" date="2018-05" db="EMBL/GenBank/DDBJ databases">
        <title>Genomic Encyclopedia of Type Strains, Phase IV (KMG-IV): sequencing the most valuable type-strain genomes for metagenomic binning, comparative biology and taxonomic classification.</title>
        <authorList>
            <person name="Goeker M."/>
        </authorList>
    </citation>
    <scope>NUCLEOTIDE SEQUENCE [LARGE SCALE GENOMIC DNA]</scope>
    <source>
        <strain evidence="8 9">DSM 28556</strain>
    </source>
</reference>
<dbReference type="EC" id="1.18.1.2" evidence="6"/>
<name>A0A2V3VKY6_9BACI</name>
<evidence type="ECO:0000256" key="2">
    <source>
        <dbReference type="ARBA" id="ARBA00022630"/>
    </source>
</evidence>
<feature type="binding site" evidence="6">
    <location>
        <position position="35"/>
    </location>
    <ligand>
        <name>FAD</name>
        <dbReference type="ChEBI" id="CHEBI:57692"/>
    </ligand>
</feature>
<dbReference type="GO" id="GO:0004324">
    <property type="term" value="F:ferredoxin-NADP+ reductase activity"/>
    <property type="evidence" value="ECO:0007669"/>
    <property type="project" value="UniProtKB-UniRule"/>
</dbReference>
<dbReference type="InterPro" id="IPR050097">
    <property type="entry name" value="Ferredoxin-NADP_redctase_2"/>
</dbReference>
<dbReference type="InterPro" id="IPR036188">
    <property type="entry name" value="FAD/NAD-bd_sf"/>
</dbReference>
<feature type="binding site" evidence="6">
    <location>
        <position position="123"/>
    </location>
    <ligand>
        <name>FAD</name>
        <dbReference type="ChEBI" id="CHEBI:57692"/>
    </ligand>
</feature>
<dbReference type="Pfam" id="PF07992">
    <property type="entry name" value="Pyr_redox_2"/>
    <property type="match status" value="1"/>
</dbReference>
<comment type="catalytic activity">
    <reaction evidence="6">
        <text>2 reduced [2Fe-2S]-[ferredoxin] + NADP(+) + H(+) = 2 oxidized [2Fe-2S]-[ferredoxin] + NADPH</text>
        <dbReference type="Rhea" id="RHEA:20125"/>
        <dbReference type="Rhea" id="RHEA-COMP:10000"/>
        <dbReference type="Rhea" id="RHEA-COMP:10001"/>
        <dbReference type="ChEBI" id="CHEBI:15378"/>
        <dbReference type="ChEBI" id="CHEBI:33737"/>
        <dbReference type="ChEBI" id="CHEBI:33738"/>
        <dbReference type="ChEBI" id="CHEBI:57783"/>
        <dbReference type="ChEBI" id="CHEBI:58349"/>
        <dbReference type="EC" id="1.18.1.2"/>
    </reaction>
</comment>
<comment type="caution">
    <text evidence="8">The sequence shown here is derived from an EMBL/GenBank/DDBJ whole genome shotgun (WGS) entry which is preliminary data.</text>
</comment>